<dbReference type="InterPro" id="IPR014756">
    <property type="entry name" value="Ig_E-set"/>
</dbReference>
<keyword evidence="4" id="KW-0378">Hydrolase</keyword>
<dbReference type="InterPro" id="IPR013783">
    <property type="entry name" value="Ig-like_fold"/>
</dbReference>
<dbReference type="Pfam" id="PF00128">
    <property type="entry name" value="Alpha-amylase"/>
    <property type="match status" value="1"/>
</dbReference>
<evidence type="ECO:0000256" key="1">
    <source>
        <dbReference type="SAM" id="MobiDB-lite"/>
    </source>
</evidence>
<proteinExistence type="predicted"/>
<dbReference type="InterPro" id="IPR017853">
    <property type="entry name" value="GH"/>
</dbReference>
<feature type="domain" description="Glycosyl hydrolase family 13 catalytic" evidence="3">
    <location>
        <begin position="208"/>
        <end position="612"/>
    </location>
</feature>
<dbReference type="SUPFAM" id="SSF51445">
    <property type="entry name" value="(Trans)glycosidases"/>
    <property type="match status" value="1"/>
</dbReference>
<sequence>MRKATLLVILLLIASFPSPATADEPVRQRTNMTEFTWMGTATTVQVSGEWDDWQVRTDLEENNGSWSVELNLNPGMYCYKLIIDNNWIFDPTEPYRGYCGDFENSIVRVPDASIPMFTHEINNQNLTVYWHAGSSGGAPQYTPSALTNSSWDAQTWTWSLDLSNLPDGKNTLHINGEDVDGNVADDLLLPFWNGPQADFVWEDALIYMIMTDRFVNGNNTNDPLSTGAAQGADWMGGDFAGITQMIHSGHFTNLGVNALWLTPFNSAANGTGTSSDGQHEVSAYHGYWPVEARGIDSRLGTEAELHELVDAAHDAGIRIMGDFVVNHVHEDHPYYSDNPEWFNEGCLCGEQNCDWTEHRLDCLFRSYMPDVNWRDRNASEQFISDVMWWMETFDLDGGRIDAVKHVEDLAITNLAVQINERFETAGTDYYLKGETAMGWAGHNLNDNADQYGTINNYIGPNALDGQADFVLYHAVVDNVFTSGNMDYAHLDYWTARSQDQYVEGATMVPFVGSHDVPRFTSRADTGTSDAWNQWVEDGLPGQPGIDGPYQAALQAYTWLLTTPGSAMIYQGDEYGEFGGADPDNRHMWRNTSNHNSRENSTMENISAIGQLRLDSDALRRGTYASLSNGTDTIAWSMTTESDQAVIAMNRGDTSAEFNLDIDWFANDSLNGIIMNSEHQFILPAHSVAIFIPEDENITSPPVEGCTDSNATNFDPLAEVDDGTCEYSEPPQEGCTDSNAMNYDALAEIDDGTCEYPEPPQEGCTDSNATNFDSLAEVDDGTCEYSNPNPDNNSSNDTGNQTNNQTGNQTGNQTEEPPEPPEDEMQTCEGCCGNTYEIPITDECNIVDCEPCEQVEEESSVNDNPERTQGGFSFLTGAAIGLIMLVIFAIGAVLIITQSRRE</sequence>
<dbReference type="EMBL" id="KF900715">
    <property type="protein sequence ID" value="AIF04699.1"/>
    <property type="molecule type" value="Genomic_DNA"/>
</dbReference>
<evidence type="ECO:0000256" key="2">
    <source>
        <dbReference type="SAM" id="Phobius"/>
    </source>
</evidence>
<dbReference type="Pfam" id="PF16561">
    <property type="entry name" value="AMPK1_CBM"/>
    <property type="match status" value="1"/>
</dbReference>
<evidence type="ECO:0000259" key="3">
    <source>
        <dbReference type="SMART" id="SM00642"/>
    </source>
</evidence>
<feature type="compositionally biased region" description="Polar residues" evidence="1">
    <location>
        <begin position="763"/>
        <end position="772"/>
    </location>
</feature>
<dbReference type="SUPFAM" id="SSF81296">
    <property type="entry name" value="E set domains"/>
    <property type="match status" value="1"/>
</dbReference>
<protein>
    <submittedName>
        <fullName evidence="4">Glycosyl hydrolase</fullName>
    </submittedName>
</protein>
<feature type="transmembrane region" description="Helical" evidence="2">
    <location>
        <begin position="871"/>
        <end position="895"/>
    </location>
</feature>
<dbReference type="InterPro" id="IPR032640">
    <property type="entry name" value="AMPK1_CBM"/>
</dbReference>
<keyword evidence="2" id="KW-0812">Transmembrane</keyword>
<dbReference type="Gene3D" id="2.60.40.1180">
    <property type="entry name" value="Golgi alpha-mannosidase II"/>
    <property type="match status" value="1"/>
</dbReference>
<feature type="compositionally biased region" description="Acidic residues" evidence="1">
    <location>
        <begin position="815"/>
        <end position="825"/>
    </location>
</feature>
<feature type="region of interest" description="Disordered" evidence="1">
    <location>
        <begin position="750"/>
        <end position="826"/>
    </location>
</feature>
<dbReference type="GO" id="GO:0016787">
    <property type="term" value="F:hydrolase activity"/>
    <property type="evidence" value="ECO:0007669"/>
    <property type="project" value="UniProtKB-KW"/>
</dbReference>
<dbReference type="Gene3D" id="3.20.20.80">
    <property type="entry name" value="Glycosidases"/>
    <property type="match status" value="1"/>
</dbReference>
<accession>A0A075GLB1</accession>
<organism evidence="4">
    <name type="scientific">uncultured marine group II/III euryarchaeote KM3_175_H12</name>
    <dbReference type="NCBI Taxonomy" id="1457933"/>
    <lineage>
        <taxon>Archaea</taxon>
        <taxon>Methanobacteriati</taxon>
        <taxon>Methanobacteriota</taxon>
        <taxon>environmental samples</taxon>
    </lineage>
</organism>
<dbReference type="CDD" id="cd02859">
    <property type="entry name" value="E_set_AMPKbeta_like_N"/>
    <property type="match status" value="1"/>
</dbReference>
<keyword evidence="2" id="KW-1133">Transmembrane helix</keyword>
<dbReference type="InterPro" id="IPR006047">
    <property type="entry name" value="GH13_cat_dom"/>
</dbReference>
<dbReference type="AlphaFoldDB" id="A0A075GLB1"/>
<dbReference type="InterPro" id="IPR013780">
    <property type="entry name" value="Glyco_hydro_b"/>
</dbReference>
<dbReference type="SMART" id="SM00642">
    <property type="entry name" value="Aamy"/>
    <property type="match status" value="1"/>
</dbReference>
<dbReference type="PANTHER" id="PTHR10357">
    <property type="entry name" value="ALPHA-AMYLASE FAMILY MEMBER"/>
    <property type="match status" value="1"/>
</dbReference>
<reference evidence="4" key="1">
    <citation type="journal article" date="2014" name="Genome Biol. Evol.">
        <title>Pangenome evidence for extensive interdomain horizontal transfer affecting lineage core and shell genes in uncultured planktonic thaumarchaeota and euryarchaeota.</title>
        <authorList>
            <person name="Deschamps P."/>
            <person name="Zivanovic Y."/>
            <person name="Moreira D."/>
            <person name="Rodriguez-Valera F."/>
            <person name="Lopez-Garcia P."/>
        </authorList>
    </citation>
    <scope>NUCLEOTIDE SEQUENCE</scope>
</reference>
<dbReference type="Gene3D" id="2.60.40.10">
    <property type="entry name" value="Immunoglobulins"/>
    <property type="match status" value="1"/>
</dbReference>
<dbReference type="GO" id="GO:0005975">
    <property type="term" value="P:carbohydrate metabolic process"/>
    <property type="evidence" value="ECO:0007669"/>
    <property type="project" value="InterPro"/>
</dbReference>
<feature type="compositionally biased region" description="Low complexity" evidence="1">
    <location>
        <begin position="785"/>
        <end position="814"/>
    </location>
</feature>
<keyword evidence="2" id="KW-0472">Membrane</keyword>
<name>A0A075GLB1_9EURY</name>
<evidence type="ECO:0000313" key="4">
    <source>
        <dbReference type="EMBL" id="AIF04699.1"/>
    </source>
</evidence>